<protein>
    <submittedName>
        <fullName evidence="1">Uncharacterized protein</fullName>
    </submittedName>
</protein>
<evidence type="ECO:0000313" key="1">
    <source>
        <dbReference type="EMBL" id="GBN47554.1"/>
    </source>
</evidence>
<dbReference type="AlphaFoldDB" id="A0A4Y2P810"/>
<comment type="caution">
    <text evidence="1">The sequence shown here is derived from an EMBL/GenBank/DDBJ whole genome shotgun (WGS) entry which is preliminary data.</text>
</comment>
<name>A0A4Y2P810_ARAVE</name>
<dbReference type="EMBL" id="BGPR01131770">
    <property type="protein sequence ID" value="GBN47554.1"/>
    <property type="molecule type" value="Genomic_DNA"/>
</dbReference>
<reference evidence="1 2" key="1">
    <citation type="journal article" date="2019" name="Sci. Rep.">
        <title>Orb-weaving spider Araneus ventricosus genome elucidates the spidroin gene catalogue.</title>
        <authorList>
            <person name="Kono N."/>
            <person name="Nakamura H."/>
            <person name="Ohtoshi R."/>
            <person name="Moran D.A.P."/>
            <person name="Shinohara A."/>
            <person name="Yoshida Y."/>
            <person name="Fujiwara M."/>
            <person name="Mori M."/>
            <person name="Tomita M."/>
            <person name="Arakawa K."/>
        </authorList>
    </citation>
    <scope>NUCLEOTIDE SEQUENCE [LARGE SCALE GENOMIC DNA]</scope>
</reference>
<organism evidence="1 2">
    <name type="scientific">Araneus ventricosus</name>
    <name type="common">Orbweaver spider</name>
    <name type="synonym">Epeira ventricosa</name>
    <dbReference type="NCBI Taxonomy" id="182803"/>
    <lineage>
        <taxon>Eukaryota</taxon>
        <taxon>Metazoa</taxon>
        <taxon>Ecdysozoa</taxon>
        <taxon>Arthropoda</taxon>
        <taxon>Chelicerata</taxon>
        <taxon>Arachnida</taxon>
        <taxon>Araneae</taxon>
        <taxon>Araneomorphae</taxon>
        <taxon>Entelegynae</taxon>
        <taxon>Araneoidea</taxon>
        <taxon>Araneidae</taxon>
        <taxon>Araneus</taxon>
    </lineage>
</organism>
<gene>
    <name evidence="1" type="ORF">AVEN_23558_1</name>
</gene>
<proteinExistence type="predicted"/>
<accession>A0A4Y2P810</accession>
<feature type="non-terminal residue" evidence="1">
    <location>
        <position position="38"/>
    </location>
</feature>
<evidence type="ECO:0000313" key="2">
    <source>
        <dbReference type="Proteomes" id="UP000499080"/>
    </source>
</evidence>
<keyword evidence="2" id="KW-1185">Reference proteome</keyword>
<sequence length="38" mass="4427">MPSEQKKFFTAGRTSSLLRKLRPDRSDFIVGKRWKSDG</sequence>
<dbReference type="Proteomes" id="UP000499080">
    <property type="component" value="Unassembled WGS sequence"/>
</dbReference>